<dbReference type="InParanoid" id="Q564Z8"/>
<evidence type="ECO:0000313" key="4">
    <source>
        <dbReference type="WormBase" id="T07C12.14"/>
    </source>
</evidence>
<dbReference type="FunCoup" id="Q564Z8">
    <property type="interactions" value="103"/>
</dbReference>
<dbReference type="OMA" id="NETQHED"/>
<feature type="region of interest" description="Disordered" evidence="1">
    <location>
        <begin position="194"/>
        <end position="215"/>
    </location>
</feature>
<dbReference type="SMR" id="Q564Z8"/>
<sequence>MSDNFGKRKRGGKRDRGTPRLPIRRPPSEEPAPLEHLTQEEYERKKTDILRRAVLAESQYIALRTQLRDNKFREAREYKANVAAGTDPELLAAKREAEDALSKKLDINQAKYELKMAQILDEYEAETAMNETQHEDKYVYAKGRYIDFFKELIAEKEKREREVGMLLGAYLTLPPLGNETTEKPVFKDVVFKGRHTRSRSKSQKQDDESVPQSLN</sequence>
<dbReference type="GeneID" id="3565884"/>
<dbReference type="WormBase" id="T07C12.14">
    <property type="protein sequence ID" value="CE38414"/>
    <property type="gene ID" value="WBGene00044204"/>
    <property type="gene designation" value="suds-3"/>
</dbReference>
<dbReference type="Bgee" id="WBGene00044204">
    <property type="expression patterns" value="Expressed in embryo and 3 other cell types or tissues"/>
</dbReference>
<dbReference type="HOGENOM" id="CLU_1355723_0_0_1"/>
<evidence type="ECO:0007829" key="5">
    <source>
        <dbReference type="PeptideAtlas" id="Q564Z8"/>
    </source>
</evidence>
<dbReference type="UCSC" id="T07C12.14">
    <property type="organism name" value="c. elegans"/>
</dbReference>
<organism evidence="2 3">
    <name type="scientific">Caenorhabditis elegans</name>
    <dbReference type="NCBI Taxonomy" id="6239"/>
    <lineage>
        <taxon>Eukaryota</taxon>
        <taxon>Metazoa</taxon>
        <taxon>Ecdysozoa</taxon>
        <taxon>Nematoda</taxon>
        <taxon>Chromadorea</taxon>
        <taxon>Rhabditida</taxon>
        <taxon>Rhabditina</taxon>
        <taxon>Rhabditomorpha</taxon>
        <taxon>Rhabditoidea</taxon>
        <taxon>Rhabditidae</taxon>
        <taxon>Peloderinae</taxon>
        <taxon>Caenorhabditis</taxon>
    </lineage>
</organism>
<dbReference type="PeptideAtlas" id="Q564Z8"/>
<keyword evidence="3" id="KW-1185">Reference proteome</keyword>
<dbReference type="AlphaFoldDB" id="Q564Z8"/>
<dbReference type="AGR" id="WB:WBGene00044204"/>
<gene>
    <name evidence="2 4" type="primary">suds-3</name>
    <name evidence="2" type="ORF">CELE_T07C12.14</name>
    <name evidence="4" type="ORF">T07C12.14</name>
</gene>
<reference evidence="2 3" key="1">
    <citation type="journal article" date="1998" name="Science">
        <title>Genome sequence of the nematode C. elegans: a platform for investigating biology.</title>
        <authorList>
            <consortium name="The C. elegans sequencing consortium"/>
            <person name="Sulson J.E."/>
            <person name="Waterston R."/>
        </authorList>
    </citation>
    <scope>NUCLEOTIDE SEQUENCE [LARGE SCALE GENOMIC DNA]</scope>
    <source>
        <strain evidence="2 3">Bristol N2</strain>
    </source>
</reference>
<evidence type="ECO:0000313" key="2">
    <source>
        <dbReference type="EMBL" id="CAI79223.1"/>
    </source>
</evidence>
<accession>Q564Z8</accession>
<dbReference type="PaxDb" id="6239-T07C12.14"/>
<dbReference type="KEGG" id="cel:CELE_T07C12.14"/>
<evidence type="ECO:0000313" key="3">
    <source>
        <dbReference type="Proteomes" id="UP000001940"/>
    </source>
</evidence>
<dbReference type="EMBL" id="BX284605">
    <property type="protein sequence ID" value="CAI79223.1"/>
    <property type="molecule type" value="Genomic_DNA"/>
</dbReference>
<protein>
    <submittedName>
        <fullName evidence="2">DUF2040 domain-containing protein</fullName>
    </submittedName>
</protein>
<keyword evidence="5" id="KW-1267">Proteomics identification</keyword>
<dbReference type="CTD" id="3565884"/>
<dbReference type="RefSeq" id="NP_001024114.1">
    <property type="nucleotide sequence ID" value="NM_001028943.3"/>
</dbReference>
<dbReference type="OrthoDB" id="5821198at2759"/>
<feature type="region of interest" description="Disordered" evidence="1">
    <location>
        <begin position="1"/>
        <end position="41"/>
    </location>
</feature>
<evidence type="ECO:0000256" key="1">
    <source>
        <dbReference type="SAM" id="MobiDB-lite"/>
    </source>
</evidence>
<proteinExistence type="evidence at protein level"/>
<dbReference type="eggNOG" id="ENOG502THS9">
    <property type="taxonomic scope" value="Eukaryota"/>
</dbReference>
<dbReference type="Proteomes" id="UP000001940">
    <property type="component" value="Chromosome V"/>
</dbReference>
<name>Q564Z8_CAEEL</name>